<dbReference type="Proteomes" id="UP000024635">
    <property type="component" value="Unassembled WGS sequence"/>
</dbReference>
<evidence type="ECO:0000313" key="1">
    <source>
        <dbReference type="EMBL" id="EYC18241.1"/>
    </source>
</evidence>
<evidence type="ECO:0000313" key="2">
    <source>
        <dbReference type="Proteomes" id="UP000024635"/>
    </source>
</evidence>
<comment type="caution">
    <text evidence="1">The sequence shown here is derived from an EMBL/GenBank/DDBJ whole genome shotgun (WGS) entry which is preliminary data.</text>
</comment>
<reference evidence="2" key="1">
    <citation type="journal article" date="2015" name="Nat. Genet.">
        <title>The genome and transcriptome of the zoonotic hookworm Ancylostoma ceylanicum identify infection-specific gene families.</title>
        <authorList>
            <person name="Schwarz E.M."/>
            <person name="Hu Y."/>
            <person name="Antoshechkin I."/>
            <person name="Miller M.M."/>
            <person name="Sternberg P.W."/>
            <person name="Aroian R.V."/>
        </authorList>
    </citation>
    <scope>NUCLEOTIDE SEQUENCE</scope>
    <source>
        <strain evidence="2">HY135</strain>
    </source>
</reference>
<name>A0A016UTG4_9BILA</name>
<dbReference type="EMBL" id="JARK01001364">
    <property type="protein sequence ID" value="EYC18241.1"/>
    <property type="molecule type" value="Genomic_DNA"/>
</dbReference>
<organism evidence="1 2">
    <name type="scientific">Ancylostoma ceylanicum</name>
    <dbReference type="NCBI Taxonomy" id="53326"/>
    <lineage>
        <taxon>Eukaryota</taxon>
        <taxon>Metazoa</taxon>
        <taxon>Ecdysozoa</taxon>
        <taxon>Nematoda</taxon>
        <taxon>Chromadorea</taxon>
        <taxon>Rhabditida</taxon>
        <taxon>Rhabditina</taxon>
        <taxon>Rhabditomorpha</taxon>
        <taxon>Strongyloidea</taxon>
        <taxon>Ancylostomatidae</taxon>
        <taxon>Ancylostomatinae</taxon>
        <taxon>Ancylostoma</taxon>
    </lineage>
</organism>
<protein>
    <recommendedName>
        <fullName evidence="3">Peptidase M28 domain-containing protein</fullName>
    </recommendedName>
</protein>
<evidence type="ECO:0008006" key="3">
    <source>
        <dbReference type="Google" id="ProtNLM"/>
    </source>
</evidence>
<proteinExistence type="predicted"/>
<gene>
    <name evidence="1" type="primary">Acey_s0028.g1755</name>
    <name evidence="1" type="ORF">Y032_0028g1755</name>
</gene>
<accession>A0A016UTG4</accession>
<sequence length="112" mass="12590">MKFGENANFTEKTEAACEMMLIFVISTSNNSFVQNLSEFHEVYTVAVCLSKNGGNQNRAAVLLNCHYDSWPTSSGWLPNLVLLGSVFMNPEALNFIAFRACRTPCHSFYHED</sequence>
<dbReference type="AlphaFoldDB" id="A0A016UTG4"/>
<keyword evidence="2" id="KW-1185">Reference proteome</keyword>